<dbReference type="InterPro" id="IPR009057">
    <property type="entry name" value="Homeodomain-like_sf"/>
</dbReference>
<protein>
    <submittedName>
        <fullName evidence="8">Limonene hydroxylase</fullName>
        <ecNumber evidence="8">1.14.13.48</ecNumber>
    </submittedName>
</protein>
<evidence type="ECO:0000313" key="10">
    <source>
        <dbReference type="Proteomes" id="UP000192478"/>
    </source>
</evidence>
<keyword evidence="1" id="KW-0547">Nucleotide-binding</keyword>
<organism evidence="8 10">
    <name type="scientific">Clostridium formicaceticum</name>
    <dbReference type="NCBI Taxonomy" id="1497"/>
    <lineage>
        <taxon>Bacteria</taxon>
        <taxon>Bacillati</taxon>
        <taxon>Bacillota</taxon>
        <taxon>Clostridia</taxon>
        <taxon>Eubacteriales</taxon>
        <taxon>Clostridiaceae</taxon>
        <taxon>Clostridium</taxon>
    </lineage>
</organism>
<dbReference type="InterPro" id="IPR025943">
    <property type="entry name" value="Sigma_54_int_dom_ATP-bd_2"/>
</dbReference>
<dbReference type="SMART" id="SM00382">
    <property type="entry name" value="AAA"/>
    <property type="match status" value="1"/>
</dbReference>
<evidence type="ECO:0000313" key="9">
    <source>
        <dbReference type="Proteomes" id="UP000177894"/>
    </source>
</evidence>
<accession>A0AAC9RHU3</accession>
<dbReference type="EMBL" id="CP017603">
    <property type="protein sequence ID" value="AOY75972.1"/>
    <property type="molecule type" value="Genomic_DNA"/>
</dbReference>
<dbReference type="InterPro" id="IPR002197">
    <property type="entry name" value="HTH_Fis"/>
</dbReference>
<dbReference type="Pfam" id="PF02954">
    <property type="entry name" value="HTH_8"/>
    <property type="match status" value="1"/>
</dbReference>
<proteinExistence type="predicted"/>
<dbReference type="Proteomes" id="UP000192478">
    <property type="component" value="Chromosome"/>
</dbReference>
<dbReference type="GO" id="GO:0006355">
    <property type="term" value="P:regulation of DNA-templated transcription"/>
    <property type="evidence" value="ECO:0007669"/>
    <property type="project" value="InterPro"/>
</dbReference>
<evidence type="ECO:0000256" key="4">
    <source>
        <dbReference type="ARBA" id="ARBA00023125"/>
    </source>
</evidence>
<dbReference type="Proteomes" id="UP000177894">
    <property type="component" value="Chromosome"/>
</dbReference>
<evidence type="ECO:0000256" key="5">
    <source>
        <dbReference type="ARBA" id="ARBA00023163"/>
    </source>
</evidence>
<sequence length="578" mass="66397">MGFLKGFIENKEMNASKYVLEEVLELEKNELFERVSKNVLPYIYQLVKNENCIIMISDKEGYILDILGEPVFLNKNFKEKLSPNHKATSLILGFEQYARPMGYTTYWAHSIFKDYYKKPGAFLSCWASPILSSDKSVIGLLYIVKETGSHSIRIFNHSIEMFSLVQEGATMIEQILSMIELERDFYFNKIKIQALIQKSHPSTNTIDHSTTKSTFYRDKYITKMKSKTTCEDENVQLIDFLPWNKSRFTSNKSDLIVKQENLSKSEQNQWCGRSQKISEVFKTASKAALINSNVLIEGESGTGKEVVARFIHDNSPYSKGPFIPLNCAAIPDNLIESELFGYSAGAFTGAKRGGQLGKFEEANNGTIFLDEIGDMSRSAQAALLRIIQDKEVYRIGESTSRKINVRIIAATNSNLEKLVEQKTFRLDLYYRLKVIMINVPPLRERLEDLWDLVPFFIKKYCNLFNKPPINISSQIYKYFLSFSWPGNIRQLENCIESMIALSNEDLLIEDHLPHEFKKFFPEIESPSPRPIDLQQNSPERNAIIQALTQTKGNVSKASSMLKISRSTMYRKMKKYHLI</sequence>
<evidence type="ECO:0000256" key="1">
    <source>
        <dbReference type="ARBA" id="ARBA00022741"/>
    </source>
</evidence>
<dbReference type="SUPFAM" id="SSF46689">
    <property type="entry name" value="Homeodomain-like"/>
    <property type="match status" value="1"/>
</dbReference>
<dbReference type="Gene3D" id="3.30.450.40">
    <property type="match status" value="1"/>
</dbReference>
<dbReference type="InterPro" id="IPR003593">
    <property type="entry name" value="AAA+_ATPase"/>
</dbReference>
<dbReference type="EMBL" id="CP020559">
    <property type="protein sequence ID" value="ARE86321.1"/>
    <property type="molecule type" value="Genomic_DNA"/>
</dbReference>
<dbReference type="CDD" id="cd00009">
    <property type="entry name" value="AAA"/>
    <property type="match status" value="1"/>
</dbReference>
<name>A0AAC9RHU3_9CLOT</name>
<keyword evidence="5" id="KW-0804">Transcription</keyword>
<dbReference type="InterPro" id="IPR025662">
    <property type="entry name" value="Sigma_54_int_dom_ATP-bd_1"/>
</dbReference>
<evidence type="ECO:0000256" key="3">
    <source>
        <dbReference type="ARBA" id="ARBA00023015"/>
    </source>
</evidence>
<dbReference type="EC" id="1.14.13.48" evidence="8"/>
<keyword evidence="4" id="KW-0238">DNA-binding</keyword>
<dbReference type="PROSITE" id="PS50045">
    <property type="entry name" value="SIGMA54_INTERACT_4"/>
    <property type="match status" value="1"/>
</dbReference>
<dbReference type="InterPro" id="IPR058031">
    <property type="entry name" value="AAA_lid_NorR"/>
</dbReference>
<dbReference type="PROSITE" id="PS00676">
    <property type="entry name" value="SIGMA54_INTERACT_2"/>
    <property type="match status" value="1"/>
</dbReference>
<dbReference type="Gene3D" id="1.10.10.60">
    <property type="entry name" value="Homeodomain-like"/>
    <property type="match status" value="1"/>
</dbReference>
<dbReference type="GO" id="GO:0016491">
    <property type="term" value="F:oxidoreductase activity"/>
    <property type="evidence" value="ECO:0007669"/>
    <property type="project" value="UniProtKB-KW"/>
</dbReference>
<dbReference type="InterPro" id="IPR002078">
    <property type="entry name" value="Sigma_54_int"/>
</dbReference>
<dbReference type="FunFam" id="3.40.50.300:FF:000006">
    <property type="entry name" value="DNA-binding transcriptional regulator NtrC"/>
    <property type="match status" value="1"/>
</dbReference>
<keyword evidence="2" id="KW-0067">ATP-binding</keyword>
<dbReference type="PROSITE" id="PS00675">
    <property type="entry name" value="SIGMA54_INTERACT_1"/>
    <property type="match status" value="1"/>
</dbReference>
<feature type="domain" description="Sigma-54 factor interaction" evidence="6">
    <location>
        <begin position="270"/>
        <end position="500"/>
    </location>
</feature>
<dbReference type="Gene3D" id="1.10.8.60">
    <property type="match status" value="1"/>
</dbReference>
<dbReference type="PROSITE" id="PS00688">
    <property type="entry name" value="SIGMA54_INTERACT_3"/>
    <property type="match status" value="1"/>
</dbReference>
<reference evidence="7 9" key="1">
    <citation type="submission" date="2016-10" db="EMBL/GenBank/DDBJ databases">
        <title>Complete Genome Sequence of Acetogen Clostridium formicoaceticum ATCC 27076.</title>
        <authorList>
            <person name="Bao T."/>
            <person name="Cheng C."/>
            <person name="Zhao J."/>
            <person name="Yang S.-T."/>
            <person name="Wang J."/>
            <person name="Wang M."/>
        </authorList>
    </citation>
    <scope>NUCLEOTIDE SEQUENCE [LARGE SCALE GENOMIC DNA]</scope>
    <source>
        <strain evidence="7 9">ATCC 27076</strain>
    </source>
</reference>
<dbReference type="GO" id="GO:0005524">
    <property type="term" value="F:ATP binding"/>
    <property type="evidence" value="ECO:0007669"/>
    <property type="project" value="UniProtKB-KW"/>
</dbReference>
<dbReference type="PRINTS" id="PR01590">
    <property type="entry name" value="HTHFIS"/>
</dbReference>
<dbReference type="InterPro" id="IPR025944">
    <property type="entry name" value="Sigma_54_int_dom_CS"/>
</dbReference>
<dbReference type="Gene3D" id="3.40.50.300">
    <property type="entry name" value="P-loop containing nucleotide triphosphate hydrolases"/>
    <property type="match status" value="1"/>
</dbReference>
<dbReference type="PANTHER" id="PTHR32071">
    <property type="entry name" value="TRANSCRIPTIONAL REGULATORY PROTEIN"/>
    <property type="match status" value="1"/>
</dbReference>
<keyword evidence="8" id="KW-0560">Oxidoreductase</keyword>
<dbReference type="SUPFAM" id="SSF52540">
    <property type="entry name" value="P-loop containing nucleoside triphosphate hydrolases"/>
    <property type="match status" value="1"/>
</dbReference>
<dbReference type="RefSeq" id="WP_070966678.1">
    <property type="nucleotide sequence ID" value="NZ_CP017603.1"/>
</dbReference>
<dbReference type="GO" id="GO:0043565">
    <property type="term" value="F:sequence-specific DNA binding"/>
    <property type="evidence" value="ECO:0007669"/>
    <property type="project" value="InterPro"/>
</dbReference>
<evidence type="ECO:0000313" key="8">
    <source>
        <dbReference type="EMBL" id="ARE86321.1"/>
    </source>
</evidence>
<dbReference type="PANTHER" id="PTHR32071:SF57">
    <property type="entry name" value="C4-DICARBOXYLATE TRANSPORT TRANSCRIPTIONAL REGULATORY PROTEIN DCTD"/>
    <property type="match status" value="1"/>
</dbReference>
<dbReference type="AlphaFoldDB" id="A0AAC9RHU3"/>
<dbReference type="KEGG" id="cfm:BJL90_08710"/>
<evidence type="ECO:0000259" key="6">
    <source>
        <dbReference type="PROSITE" id="PS50045"/>
    </source>
</evidence>
<dbReference type="Pfam" id="PF25601">
    <property type="entry name" value="AAA_lid_14"/>
    <property type="match status" value="1"/>
</dbReference>
<dbReference type="InterPro" id="IPR029016">
    <property type="entry name" value="GAF-like_dom_sf"/>
</dbReference>
<reference evidence="8 10" key="2">
    <citation type="submission" date="2017-03" db="EMBL/GenBank/DDBJ databases">
        <title>Complete sequence of Clostridium formicaceticum DSM 92.</title>
        <authorList>
            <person name="Poehlein A."/>
            <person name="Karl M."/>
            <person name="Bengelsdorf F.R."/>
            <person name="Duerre P."/>
            <person name="Daniel R."/>
        </authorList>
    </citation>
    <scope>NUCLEOTIDE SEQUENCE [LARGE SCALE GENOMIC DNA]</scope>
    <source>
        <strain evidence="8 10">DSM 92</strain>
    </source>
</reference>
<evidence type="ECO:0000256" key="2">
    <source>
        <dbReference type="ARBA" id="ARBA00022840"/>
    </source>
</evidence>
<evidence type="ECO:0000313" key="7">
    <source>
        <dbReference type="EMBL" id="AOY75972.1"/>
    </source>
</evidence>
<gene>
    <name evidence="7" type="ORF">BJL90_08710</name>
    <name evidence="8" type="ORF">CLFO_06430</name>
</gene>
<dbReference type="InterPro" id="IPR027417">
    <property type="entry name" value="P-loop_NTPase"/>
</dbReference>
<keyword evidence="3" id="KW-0805">Transcription regulation</keyword>
<dbReference type="Pfam" id="PF00158">
    <property type="entry name" value="Sigma54_activat"/>
    <property type="match status" value="1"/>
</dbReference>
<keyword evidence="9" id="KW-1185">Reference proteome</keyword>